<reference evidence="2 3" key="1">
    <citation type="submission" date="2015-04" db="EMBL/GenBank/DDBJ databases">
        <authorList>
            <person name="Heijne W.H."/>
            <person name="Fedorova N.D."/>
            <person name="Nierman W.C."/>
            <person name="Vollebregt A.W."/>
            <person name="Zhao Z."/>
            <person name="Wu L."/>
            <person name="Kumar M."/>
            <person name="Stam H."/>
            <person name="van den Berg M.A."/>
            <person name="Pel H.J."/>
        </authorList>
    </citation>
    <scope>NUCLEOTIDE SEQUENCE [LARGE SCALE GENOMIC DNA]</scope>
    <source>
        <strain evidence="2 3">CBS 393.64</strain>
    </source>
</reference>
<sequence>MTGHSSKKPARGQGLEHSDGSALPLILEHYLTYPGTYEIPLRTMYTLNCASRSLMAQSTTPTTFQDSAFARGNTQTSSNLPPSDPAAQFRAQLMALIARLPTQPCSLPTAFTTSFIRRCFTPQLEEVDFPQALTALDYLKDLEMRRQKEVAEAFERLDFQRGNLDQKEELRKKYPGVVRWIESVEDKERKVQALYTHVYVGLRRWILINEMMLEPFNKANCLAMLNTLFPPVTATTAQPTPYLTPTILQSQRDGFWRYITGVEVNGKKILNTVMQQGAREGEETAWPAVRETLDKYLRAANDLIDECQDVKARDTLEESHGWGHKRKVDSGISFGSSDGRLSPSNRSDGGSMEKPLPPWPEVNPPKSGGSTLERIAKEIRKMRSRADIQENSSKGKNKAKSISKKMKSSGALGIGRGNSSSSNEDTMFDIEEFKRKRLIWEANQRKKEQQEKQASHMAH</sequence>
<dbReference type="Proteomes" id="UP000053958">
    <property type="component" value="Unassembled WGS sequence"/>
</dbReference>
<accession>A0A0F4YZ20</accession>
<evidence type="ECO:0000256" key="1">
    <source>
        <dbReference type="SAM" id="MobiDB-lite"/>
    </source>
</evidence>
<feature type="compositionally biased region" description="Basic and acidic residues" evidence="1">
    <location>
        <begin position="374"/>
        <end position="388"/>
    </location>
</feature>
<evidence type="ECO:0000313" key="2">
    <source>
        <dbReference type="EMBL" id="KKA23542.1"/>
    </source>
</evidence>
<name>A0A0F4YZ20_RASE3</name>
<evidence type="ECO:0000313" key="3">
    <source>
        <dbReference type="Proteomes" id="UP000053958"/>
    </source>
</evidence>
<dbReference type="RefSeq" id="XP_013330154.1">
    <property type="nucleotide sequence ID" value="XM_013474700.1"/>
</dbReference>
<gene>
    <name evidence="2" type="ORF">T310_2439</name>
</gene>
<keyword evidence="3" id="KW-1185">Reference proteome</keyword>
<feature type="region of interest" description="Disordered" evidence="1">
    <location>
        <begin position="316"/>
        <end position="428"/>
    </location>
</feature>
<proteinExistence type="predicted"/>
<dbReference type="GeneID" id="25314790"/>
<protein>
    <submittedName>
        <fullName evidence="2">Uncharacterized protein</fullName>
    </submittedName>
</protein>
<dbReference type="STRING" id="1408163.A0A0F4YZ20"/>
<feature type="compositionally biased region" description="Basic residues" evidence="1">
    <location>
        <begin position="395"/>
        <end position="407"/>
    </location>
</feature>
<dbReference type="OrthoDB" id="3533623at2759"/>
<comment type="caution">
    <text evidence="2">The sequence shown here is derived from an EMBL/GenBank/DDBJ whole genome shotgun (WGS) entry which is preliminary data.</text>
</comment>
<dbReference type="EMBL" id="LASV01000098">
    <property type="protein sequence ID" value="KKA23542.1"/>
    <property type="molecule type" value="Genomic_DNA"/>
</dbReference>
<organism evidence="2 3">
    <name type="scientific">Rasamsonia emersonii (strain ATCC 16479 / CBS 393.64 / IMI 116815)</name>
    <dbReference type="NCBI Taxonomy" id="1408163"/>
    <lineage>
        <taxon>Eukaryota</taxon>
        <taxon>Fungi</taxon>
        <taxon>Dikarya</taxon>
        <taxon>Ascomycota</taxon>
        <taxon>Pezizomycotina</taxon>
        <taxon>Eurotiomycetes</taxon>
        <taxon>Eurotiomycetidae</taxon>
        <taxon>Eurotiales</taxon>
        <taxon>Trichocomaceae</taxon>
        <taxon>Rasamsonia</taxon>
    </lineage>
</organism>
<dbReference type="AlphaFoldDB" id="A0A0F4YZ20"/>